<keyword evidence="3" id="KW-1185">Reference proteome</keyword>
<feature type="transmembrane region" description="Helical" evidence="1">
    <location>
        <begin position="44"/>
        <end position="62"/>
    </location>
</feature>
<evidence type="ECO:0000313" key="2">
    <source>
        <dbReference type="EMBL" id="NMM94732.1"/>
    </source>
</evidence>
<feature type="transmembrane region" description="Helical" evidence="1">
    <location>
        <begin position="117"/>
        <end position="137"/>
    </location>
</feature>
<keyword evidence="1" id="KW-0472">Membrane</keyword>
<gene>
    <name evidence="2" type="ORF">G1C95_1920</name>
</gene>
<evidence type="ECO:0000256" key="1">
    <source>
        <dbReference type="SAM" id="Phobius"/>
    </source>
</evidence>
<organism evidence="2 3">
    <name type="scientific">Bifidobacterium oedipodis</name>
    <dbReference type="NCBI Taxonomy" id="2675322"/>
    <lineage>
        <taxon>Bacteria</taxon>
        <taxon>Bacillati</taxon>
        <taxon>Actinomycetota</taxon>
        <taxon>Actinomycetes</taxon>
        <taxon>Bifidobacteriales</taxon>
        <taxon>Bifidobacteriaceae</taxon>
        <taxon>Bifidobacterium</taxon>
    </lineage>
</organism>
<dbReference type="Proteomes" id="UP000532194">
    <property type="component" value="Unassembled WGS sequence"/>
</dbReference>
<keyword evidence="1" id="KW-1133">Transmembrane helix</keyword>
<protein>
    <submittedName>
        <fullName evidence="2">Uncharacterized protein</fullName>
    </submittedName>
</protein>
<name>A0A7Y0EQW6_9BIFI</name>
<keyword evidence="1" id="KW-0812">Transmembrane</keyword>
<dbReference type="AlphaFoldDB" id="A0A7Y0EQW6"/>
<accession>A0A7Y0EQW6</accession>
<dbReference type="RefSeq" id="WP_169172751.1">
    <property type="nucleotide sequence ID" value="NZ_JAAIII010000006.1"/>
</dbReference>
<sequence length="189" mass="20592">MTSRLLRILRSMLLWTGIGLLCLIPSYSNVNTSDVAALLRQLSPLFSFAGACCGIQLATLTFHNDADTPKIRAIVAPSNIARITALVCCEVVLIAAIVTIVLAAIGDFPRQGFTADALPVLLLNILSSWLYAIALFIAGAYCPTRPLIVIAALAWLVVRYGNLWIEAAYLLLLIAAVFYCRYQRAHARQ</sequence>
<evidence type="ECO:0000313" key="3">
    <source>
        <dbReference type="Proteomes" id="UP000532194"/>
    </source>
</evidence>
<comment type="caution">
    <text evidence="2">The sequence shown here is derived from an EMBL/GenBank/DDBJ whole genome shotgun (WGS) entry which is preliminary data.</text>
</comment>
<proteinExistence type="predicted"/>
<dbReference type="EMBL" id="JAAIII010000006">
    <property type="protein sequence ID" value="NMM94732.1"/>
    <property type="molecule type" value="Genomic_DNA"/>
</dbReference>
<feature type="transmembrane region" description="Helical" evidence="1">
    <location>
        <begin position="83"/>
        <end position="105"/>
    </location>
</feature>
<reference evidence="2 3" key="1">
    <citation type="submission" date="2020-02" db="EMBL/GenBank/DDBJ databases">
        <title>Characterization of phylogenetic diversity of novel bifidobacterial species isolated in Czech ZOOs.</title>
        <authorList>
            <person name="Lugli G.A."/>
            <person name="Vera N.B."/>
            <person name="Ventura M."/>
        </authorList>
    </citation>
    <scope>NUCLEOTIDE SEQUENCE [LARGE SCALE GENOMIC DNA]</scope>
    <source>
        <strain evidence="2 3">DSM 109957</strain>
    </source>
</reference>